<accession>A0A822YRD3</accession>
<proteinExistence type="predicted"/>
<evidence type="ECO:0000313" key="3">
    <source>
        <dbReference type="Proteomes" id="UP000607653"/>
    </source>
</evidence>
<organism evidence="2 3">
    <name type="scientific">Nelumbo nucifera</name>
    <name type="common">Sacred lotus</name>
    <dbReference type="NCBI Taxonomy" id="4432"/>
    <lineage>
        <taxon>Eukaryota</taxon>
        <taxon>Viridiplantae</taxon>
        <taxon>Streptophyta</taxon>
        <taxon>Embryophyta</taxon>
        <taxon>Tracheophyta</taxon>
        <taxon>Spermatophyta</taxon>
        <taxon>Magnoliopsida</taxon>
        <taxon>Proteales</taxon>
        <taxon>Nelumbonaceae</taxon>
        <taxon>Nelumbo</taxon>
    </lineage>
</organism>
<evidence type="ECO:0000256" key="1">
    <source>
        <dbReference type="SAM" id="MobiDB-lite"/>
    </source>
</evidence>
<feature type="compositionally biased region" description="Low complexity" evidence="1">
    <location>
        <begin position="30"/>
        <end position="46"/>
    </location>
</feature>
<feature type="compositionally biased region" description="Polar residues" evidence="1">
    <location>
        <begin position="47"/>
        <end position="57"/>
    </location>
</feature>
<dbReference type="EMBL" id="DUZY01000004">
    <property type="protein sequence ID" value="DAD35182.1"/>
    <property type="molecule type" value="Genomic_DNA"/>
</dbReference>
<protein>
    <submittedName>
        <fullName evidence="2">Uncharacterized protein</fullName>
    </submittedName>
</protein>
<name>A0A822YRD3_NELNU</name>
<dbReference type="Proteomes" id="UP000607653">
    <property type="component" value="Unassembled WGS sequence"/>
</dbReference>
<keyword evidence="3" id="KW-1185">Reference proteome</keyword>
<dbReference type="AlphaFoldDB" id="A0A822YRD3"/>
<evidence type="ECO:0000313" key="2">
    <source>
        <dbReference type="EMBL" id="DAD35182.1"/>
    </source>
</evidence>
<feature type="region of interest" description="Disordered" evidence="1">
    <location>
        <begin position="1"/>
        <end position="57"/>
    </location>
</feature>
<sequence length="57" mass="6307">MQRQNSGARLRTVPMTKHTTRLRSGRRQTLSCSPISLSLSPLLPSSKTVGITRSNNK</sequence>
<reference evidence="2 3" key="1">
    <citation type="journal article" date="2020" name="Mol. Biol. Evol.">
        <title>Distinct Expression and Methylation Patterns for Genes with Different Fates following a Single Whole-Genome Duplication in Flowering Plants.</title>
        <authorList>
            <person name="Shi T."/>
            <person name="Rahmani R.S."/>
            <person name="Gugger P.F."/>
            <person name="Wang M."/>
            <person name="Li H."/>
            <person name="Zhang Y."/>
            <person name="Li Z."/>
            <person name="Wang Q."/>
            <person name="Van de Peer Y."/>
            <person name="Marchal K."/>
            <person name="Chen J."/>
        </authorList>
    </citation>
    <scope>NUCLEOTIDE SEQUENCE [LARGE SCALE GENOMIC DNA]</scope>
    <source>
        <tissue evidence="2">Leaf</tissue>
    </source>
</reference>
<gene>
    <name evidence="2" type="ORF">HUJ06_005822</name>
</gene>
<comment type="caution">
    <text evidence="2">The sequence shown here is derived from an EMBL/GenBank/DDBJ whole genome shotgun (WGS) entry which is preliminary data.</text>
</comment>